<keyword evidence="3" id="KW-1185">Reference proteome</keyword>
<reference evidence="3" key="1">
    <citation type="journal article" date="2019" name="Int. J. Syst. Evol. Microbiol.">
        <title>The Global Catalogue of Microorganisms (GCM) 10K type strain sequencing project: providing services to taxonomists for standard genome sequencing and annotation.</title>
        <authorList>
            <consortium name="The Broad Institute Genomics Platform"/>
            <consortium name="The Broad Institute Genome Sequencing Center for Infectious Disease"/>
            <person name="Wu L."/>
            <person name="Ma J."/>
        </authorList>
    </citation>
    <scope>NUCLEOTIDE SEQUENCE [LARGE SCALE GENOMIC DNA]</scope>
    <source>
        <strain evidence="3">CGMCC 1.15772</strain>
    </source>
</reference>
<proteinExistence type="predicted"/>
<dbReference type="EMBL" id="JBHSWD010000003">
    <property type="protein sequence ID" value="MFC6593017.1"/>
    <property type="molecule type" value="Genomic_DNA"/>
</dbReference>
<dbReference type="RefSeq" id="WP_380084136.1">
    <property type="nucleotide sequence ID" value="NZ_JBHSWD010000003.1"/>
</dbReference>
<evidence type="ECO:0000313" key="2">
    <source>
        <dbReference type="EMBL" id="MFC6593017.1"/>
    </source>
</evidence>
<gene>
    <name evidence="2" type="ORF">ACFP81_14060</name>
</gene>
<dbReference type="InterPro" id="IPR018725">
    <property type="entry name" value="DUF2259_secreted"/>
</dbReference>
<evidence type="ECO:0000313" key="3">
    <source>
        <dbReference type="Proteomes" id="UP001596297"/>
    </source>
</evidence>
<dbReference type="Pfam" id="PF10016">
    <property type="entry name" value="DUF2259"/>
    <property type="match status" value="1"/>
</dbReference>
<comment type="caution">
    <text evidence="2">The sequence shown here is derived from an EMBL/GenBank/DDBJ whole genome shotgun (WGS) entry which is preliminary data.</text>
</comment>
<feature type="signal peptide" evidence="1">
    <location>
        <begin position="1"/>
        <end position="16"/>
    </location>
</feature>
<protein>
    <submittedName>
        <fullName evidence="2">DUF2259 domain-containing protein</fullName>
    </submittedName>
</protein>
<keyword evidence="1" id="KW-0732">Signal</keyword>
<sequence>MKRALLLFMLLGVAHAGSVERVQQVRFSPDGARVMVASEIIHDARDIDEFYLRVLDTQTGRLLWQAHHEGAEGQRLPPDWLLKRSQGKLTALGIGDKASQARFNVLSRDLTPPLGIEGGVLAGQSTTYPVKLWTQPVVIKLSASNSQRPHCPKDLKVWLDEAELVPADFAVTAGNRLVTRQPSSAECTFGYGLKRVDVQGNRALFSIAAYSPGVEGPTVTLEFVAATLK</sequence>
<dbReference type="Proteomes" id="UP001596297">
    <property type="component" value="Unassembled WGS sequence"/>
</dbReference>
<feature type="chain" id="PRO_5046203596" evidence="1">
    <location>
        <begin position="17"/>
        <end position="229"/>
    </location>
</feature>
<evidence type="ECO:0000256" key="1">
    <source>
        <dbReference type="SAM" id="SignalP"/>
    </source>
</evidence>
<accession>A0ABW1YF61</accession>
<organism evidence="2 3">
    <name type="scientific">Deinococcus lacus</name>
    <dbReference type="NCBI Taxonomy" id="392561"/>
    <lineage>
        <taxon>Bacteria</taxon>
        <taxon>Thermotogati</taxon>
        <taxon>Deinococcota</taxon>
        <taxon>Deinococci</taxon>
        <taxon>Deinococcales</taxon>
        <taxon>Deinococcaceae</taxon>
        <taxon>Deinococcus</taxon>
    </lineage>
</organism>
<name>A0ABW1YF61_9DEIO</name>